<evidence type="ECO:0000256" key="1">
    <source>
        <dbReference type="SAM" id="Coils"/>
    </source>
</evidence>
<keyword evidence="1" id="KW-0175">Coiled coil</keyword>
<dbReference type="Gene3D" id="1.10.1660.10">
    <property type="match status" value="1"/>
</dbReference>
<dbReference type="EMBL" id="JAVRHQ010000003">
    <property type="protein sequence ID" value="MDT0642023.1"/>
    <property type="molecule type" value="Genomic_DNA"/>
</dbReference>
<proteinExistence type="predicted"/>
<gene>
    <name evidence="2" type="ORF">RM553_04180</name>
</gene>
<evidence type="ECO:0000313" key="3">
    <source>
        <dbReference type="Proteomes" id="UP001262889"/>
    </source>
</evidence>
<reference evidence="2 3" key="1">
    <citation type="submission" date="2023-09" db="EMBL/GenBank/DDBJ databases">
        <authorList>
            <person name="Rey-Velasco X."/>
        </authorList>
    </citation>
    <scope>NUCLEOTIDE SEQUENCE [LARGE SCALE GENOMIC DNA]</scope>
    <source>
        <strain evidence="2 3">F363</strain>
    </source>
</reference>
<dbReference type="RefSeq" id="WP_311533697.1">
    <property type="nucleotide sequence ID" value="NZ_JAVRHQ010000003.1"/>
</dbReference>
<dbReference type="Pfam" id="PF13591">
    <property type="entry name" value="MerR_2"/>
    <property type="match status" value="1"/>
</dbReference>
<keyword evidence="3" id="KW-1185">Reference proteome</keyword>
<organism evidence="2 3">
    <name type="scientific">Autumnicola tepida</name>
    <dbReference type="NCBI Taxonomy" id="3075595"/>
    <lineage>
        <taxon>Bacteria</taxon>
        <taxon>Pseudomonadati</taxon>
        <taxon>Bacteroidota</taxon>
        <taxon>Flavobacteriia</taxon>
        <taxon>Flavobacteriales</taxon>
        <taxon>Flavobacteriaceae</taxon>
        <taxon>Autumnicola</taxon>
    </lineage>
</organism>
<sequence>MNLEELIPAEKICTQYQVEHTFIHSLHESGLIEVVTVEETQYVHCDHLRNFEKMMRLHRDLHINIEGLQAVQQLLEQVQQLQKQNRKLRNRLNLYE</sequence>
<accession>A0ABU3C6Q0</accession>
<evidence type="ECO:0000313" key="2">
    <source>
        <dbReference type="EMBL" id="MDT0642023.1"/>
    </source>
</evidence>
<dbReference type="Proteomes" id="UP001262889">
    <property type="component" value="Unassembled WGS sequence"/>
</dbReference>
<name>A0ABU3C6Q0_9FLAO</name>
<comment type="caution">
    <text evidence="2">The sequence shown here is derived from an EMBL/GenBank/DDBJ whole genome shotgun (WGS) entry which is preliminary data.</text>
</comment>
<protein>
    <submittedName>
        <fullName evidence="2">Chaperone modulator CbpM</fullName>
    </submittedName>
</protein>
<feature type="coiled-coil region" evidence="1">
    <location>
        <begin position="64"/>
        <end position="91"/>
    </location>
</feature>